<organism evidence="1 2">
    <name type="scientific">Candidatus Yonathbacteria bacterium RIFCSPHIGHO2_01_FULL_51_10</name>
    <dbReference type="NCBI Taxonomy" id="1802723"/>
    <lineage>
        <taxon>Bacteria</taxon>
        <taxon>Candidatus Yonathiibacteriota</taxon>
    </lineage>
</organism>
<reference evidence="1 2" key="1">
    <citation type="journal article" date="2016" name="Nat. Commun.">
        <title>Thousands of microbial genomes shed light on interconnected biogeochemical processes in an aquifer system.</title>
        <authorList>
            <person name="Anantharaman K."/>
            <person name="Brown C.T."/>
            <person name="Hug L.A."/>
            <person name="Sharon I."/>
            <person name="Castelle C.J."/>
            <person name="Probst A.J."/>
            <person name="Thomas B.C."/>
            <person name="Singh A."/>
            <person name="Wilkins M.J."/>
            <person name="Karaoz U."/>
            <person name="Brodie E.L."/>
            <person name="Williams K.H."/>
            <person name="Hubbard S.S."/>
            <person name="Banfield J.F."/>
        </authorList>
    </citation>
    <scope>NUCLEOTIDE SEQUENCE [LARGE SCALE GENOMIC DNA]</scope>
</reference>
<gene>
    <name evidence="1" type="ORF">A2675_03455</name>
</gene>
<evidence type="ECO:0000313" key="1">
    <source>
        <dbReference type="EMBL" id="OHA81499.1"/>
    </source>
</evidence>
<comment type="caution">
    <text evidence="1">The sequence shown here is derived from an EMBL/GenBank/DDBJ whole genome shotgun (WGS) entry which is preliminary data.</text>
</comment>
<accession>A0A1G2S9W6</accession>
<dbReference type="EMBL" id="MHUS01000010">
    <property type="protein sequence ID" value="OHA81499.1"/>
    <property type="molecule type" value="Genomic_DNA"/>
</dbReference>
<proteinExistence type="predicted"/>
<dbReference type="AlphaFoldDB" id="A0A1G2S9W6"/>
<dbReference type="Proteomes" id="UP000176997">
    <property type="component" value="Unassembled WGS sequence"/>
</dbReference>
<evidence type="ECO:0000313" key="2">
    <source>
        <dbReference type="Proteomes" id="UP000176997"/>
    </source>
</evidence>
<protein>
    <submittedName>
        <fullName evidence="1">Uncharacterized protein</fullName>
    </submittedName>
</protein>
<name>A0A1G2S9W6_9BACT</name>
<sequence>MKIIPLFLVFCCALSARADEDRYRDLPQLGGPQGISGGKVMSIGGKGVHLEYLLNKNGEGSFSLRSEPRRTHIQMFGGTLTGESRFKIQRNQLILEFKF</sequence>